<dbReference type="Proteomes" id="UP000824071">
    <property type="component" value="Unassembled WGS sequence"/>
</dbReference>
<keyword evidence="2" id="KW-0472">Membrane</keyword>
<accession>A0A9D1ID34</accession>
<reference evidence="3" key="2">
    <citation type="journal article" date="2021" name="PeerJ">
        <title>Extensive microbial diversity within the chicken gut microbiome revealed by metagenomics and culture.</title>
        <authorList>
            <person name="Gilroy R."/>
            <person name="Ravi A."/>
            <person name="Getino M."/>
            <person name="Pursley I."/>
            <person name="Horton D.L."/>
            <person name="Alikhan N.F."/>
            <person name="Baker D."/>
            <person name="Gharbi K."/>
            <person name="Hall N."/>
            <person name="Watson M."/>
            <person name="Adriaenssens E.M."/>
            <person name="Foster-Nyarko E."/>
            <person name="Jarju S."/>
            <person name="Secka A."/>
            <person name="Antonio M."/>
            <person name="Oren A."/>
            <person name="Chaudhuri R.R."/>
            <person name="La Ragione R."/>
            <person name="Hildebrand F."/>
            <person name="Pallen M.J."/>
        </authorList>
    </citation>
    <scope>NUCLEOTIDE SEQUENCE</scope>
    <source>
        <strain evidence="3">ChiGjej1B1-19959</strain>
    </source>
</reference>
<reference evidence="3" key="1">
    <citation type="submission" date="2020-10" db="EMBL/GenBank/DDBJ databases">
        <authorList>
            <person name="Gilroy R."/>
        </authorList>
    </citation>
    <scope>NUCLEOTIDE SEQUENCE</scope>
    <source>
        <strain evidence="3">ChiGjej1B1-19959</strain>
    </source>
</reference>
<keyword evidence="2" id="KW-0812">Transmembrane</keyword>
<dbReference type="AlphaFoldDB" id="A0A9D1ID34"/>
<evidence type="ECO:0008006" key="5">
    <source>
        <dbReference type="Google" id="ProtNLM"/>
    </source>
</evidence>
<dbReference type="PANTHER" id="PTHR37804:SF1">
    <property type="entry name" value="CDAA REGULATORY PROTEIN CDAR"/>
    <property type="match status" value="1"/>
</dbReference>
<feature type="transmembrane region" description="Helical" evidence="2">
    <location>
        <begin position="32"/>
        <end position="50"/>
    </location>
</feature>
<protein>
    <recommendedName>
        <fullName evidence="5">YbbR-like protein</fullName>
    </recommendedName>
</protein>
<evidence type="ECO:0000256" key="1">
    <source>
        <dbReference type="SAM" id="MobiDB-lite"/>
    </source>
</evidence>
<dbReference type="Gene3D" id="2.170.120.30">
    <property type="match status" value="1"/>
</dbReference>
<organism evidence="3 4">
    <name type="scientific">Candidatus Fimenecus excrementigallinarum</name>
    <dbReference type="NCBI Taxonomy" id="2840816"/>
    <lineage>
        <taxon>Bacteria</taxon>
        <taxon>Bacillati</taxon>
        <taxon>Bacillota</taxon>
        <taxon>Clostridia</taxon>
        <taxon>Candidatus Fimenecus</taxon>
    </lineage>
</organism>
<gene>
    <name evidence="3" type="ORF">IAC53_00175</name>
</gene>
<dbReference type="EMBL" id="DVMW01000001">
    <property type="protein sequence ID" value="HIU35018.1"/>
    <property type="molecule type" value="Genomic_DNA"/>
</dbReference>
<evidence type="ECO:0000313" key="4">
    <source>
        <dbReference type="Proteomes" id="UP000824071"/>
    </source>
</evidence>
<dbReference type="InterPro" id="IPR053154">
    <property type="entry name" value="c-di-AMP_regulator"/>
</dbReference>
<evidence type="ECO:0000256" key="2">
    <source>
        <dbReference type="SAM" id="Phobius"/>
    </source>
</evidence>
<name>A0A9D1ID34_9FIRM</name>
<dbReference type="PANTHER" id="PTHR37804">
    <property type="entry name" value="CDAA REGULATORY PROTEIN CDAR"/>
    <property type="match status" value="1"/>
</dbReference>
<evidence type="ECO:0000313" key="3">
    <source>
        <dbReference type="EMBL" id="HIU35018.1"/>
    </source>
</evidence>
<comment type="caution">
    <text evidence="3">The sequence shown here is derived from an EMBL/GenBank/DDBJ whole genome shotgun (WGS) entry which is preliminary data.</text>
</comment>
<feature type="region of interest" description="Disordered" evidence="1">
    <location>
        <begin position="1"/>
        <end position="21"/>
    </location>
</feature>
<sequence>MKKLHLKRKTEPAAGQAAEKKPRGRLIDNNKLMMLFSLLAAFGLWIWVAIEKSPVVEVTIPSVPVQIDMENSVPAQLNLQMFGQTEYYVDVTVTAKRFVASTLSAADVSVTAQTNYVDSAGTKSLQLRAAAANSKDFEITGLSQNYIDVYFDTYKEAEFAVLSRINAPEAGSVVEGCILGDPVFSRSTVIVSGPATEVNTVTGVVAVVTLDEPLAATTTLQPELQLQTESNETLSNVQIDSGDSDVTMTVPVLKSVVLPTTVTFRNTPAGYLNEPVPFTVSPSSVEAAIPVEQVGVVSSISVGTLDFADLESGFNRFTFEAADITDYIVTDNTTRFRVTVDMSGTTSASFTVPQANVSIVAQKDGFASTVASGNIANVRVIGTAEEVAALTNDMLFVELDLSETDIQAGEQTVEAHVFVRGSTKAWAYGTYPVRIRSTPAEPPATEPVS</sequence>
<keyword evidence="2" id="KW-1133">Transmembrane helix</keyword>
<proteinExistence type="predicted"/>